<dbReference type="EMBL" id="UINC01045134">
    <property type="protein sequence ID" value="SVB51521.1"/>
    <property type="molecule type" value="Genomic_DNA"/>
</dbReference>
<dbReference type="GO" id="GO:0016020">
    <property type="term" value="C:membrane"/>
    <property type="evidence" value="ECO:0007669"/>
    <property type="project" value="UniProtKB-SubCell"/>
</dbReference>
<keyword evidence="3 6" id="KW-0812">Transmembrane</keyword>
<dbReference type="GO" id="GO:0008324">
    <property type="term" value="F:monoatomic cation transmembrane transporter activity"/>
    <property type="evidence" value="ECO:0007669"/>
    <property type="project" value="InterPro"/>
</dbReference>
<evidence type="ECO:0000256" key="2">
    <source>
        <dbReference type="ARBA" id="ARBA00022448"/>
    </source>
</evidence>
<comment type="subcellular location">
    <subcellularLocation>
        <location evidence="1">Membrane</location>
        <topology evidence="1">Multi-pass membrane protein</topology>
    </subcellularLocation>
</comment>
<feature type="domain" description="Cation efflux protein transmembrane" evidence="7">
    <location>
        <begin position="12"/>
        <end position="220"/>
    </location>
</feature>
<feature type="transmembrane region" description="Helical" evidence="6">
    <location>
        <begin position="170"/>
        <end position="189"/>
    </location>
</feature>
<feature type="transmembrane region" description="Helical" evidence="6">
    <location>
        <begin position="195"/>
        <end position="214"/>
    </location>
</feature>
<evidence type="ECO:0000256" key="5">
    <source>
        <dbReference type="ARBA" id="ARBA00023136"/>
    </source>
</evidence>
<dbReference type="InterPro" id="IPR002524">
    <property type="entry name" value="Cation_efflux"/>
</dbReference>
<accession>A0A382ENJ6</accession>
<dbReference type="InterPro" id="IPR058533">
    <property type="entry name" value="Cation_efflux_TM"/>
</dbReference>
<dbReference type="InterPro" id="IPR040177">
    <property type="entry name" value="SLC30A9"/>
</dbReference>
<keyword evidence="4 6" id="KW-1133">Transmembrane helix</keyword>
<dbReference type="AlphaFoldDB" id="A0A382ENJ6"/>
<evidence type="ECO:0000259" key="7">
    <source>
        <dbReference type="Pfam" id="PF01545"/>
    </source>
</evidence>
<gene>
    <name evidence="8" type="ORF">METZ01_LOCUS204375</name>
</gene>
<dbReference type="PANTHER" id="PTHR13414">
    <property type="entry name" value="HUEL-CATION TRANSPORTER"/>
    <property type="match status" value="1"/>
</dbReference>
<evidence type="ECO:0000256" key="1">
    <source>
        <dbReference type="ARBA" id="ARBA00004141"/>
    </source>
</evidence>
<evidence type="ECO:0000256" key="4">
    <source>
        <dbReference type="ARBA" id="ARBA00022989"/>
    </source>
</evidence>
<sequence>MSSKDGSVKVVVTAIVVNFFVTLSKSIGWLISPSPSMLAEAIHSFADTANQLLILLGIRISKKGPTREFPLGYGQARYLWNLISASGIFFIGFGVTVYHGVSALVSPHHNEPISYSLGISILIFAFIVEGYALIVAYKEVNANRGSMPLRVFIRESDDPTSIGVLLEDSIAVLGVLLALIGMAMSYYFHTHIPDAVASILIGILLGFLAFVMAFTNGRLLINRSVSLSEEQEIRDFISGLDPVDNITAFKTEILAPDQVKLSIEIDFNSQFIKEEISGDIPGLKKESIDDIAQQIIHTSIRGVGSAINDMEKQIQSRFSDIKYIDLEIN</sequence>
<dbReference type="PANTHER" id="PTHR13414:SF9">
    <property type="entry name" value="PROTON-COUPLED ZINC ANTIPORTER SLC30A9, MITOCHONDRIAL"/>
    <property type="match status" value="1"/>
</dbReference>
<dbReference type="InterPro" id="IPR027469">
    <property type="entry name" value="Cation_efflux_TMD_sf"/>
</dbReference>
<name>A0A382ENJ6_9ZZZZ</name>
<feature type="transmembrane region" description="Helical" evidence="6">
    <location>
        <begin position="78"/>
        <end position="101"/>
    </location>
</feature>
<keyword evidence="2" id="KW-0813">Transport</keyword>
<evidence type="ECO:0000256" key="3">
    <source>
        <dbReference type="ARBA" id="ARBA00022692"/>
    </source>
</evidence>
<organism evidence="8">
    <name type="scientific">marine metagenome</name>
    <dbReference type="NCBI Taxonomy" id="408172"/>
    <lineage>
        <taxon>unclassified sequences</taxon>
        <taxon>metagenomes</taxon>
        <taxon>ecological metagenomes</taxon>
    </lineage>
</organism>
<evidence type="ECO:0000313" key="8">
    <source>
        <dbReference type="EMBL" id="SVB51521.1"/>
    </source>
</evidence>
<dbReference type="NCBIfam" id="TIGR01297">
    <property type="entry name" value="CDF"/>
    <property type="match status" value="1"/>
</dbReference>
<reference evidence="8" key="1">
    <citation type="submission" date="2018-05" db="EMBL/GenBank/DDBJ databases">
        <authorList>
            <person name="Lanie J.A."/>
            <person name="Ng W.-L."/>
            <person name="Kazmierczak K.M."/>
            <person name="Andrzejewski T.M."/>
            <person name="Davidsen T.M."/>
            <person name="Wayne K.J."/>
            <person name="Tettelin H."/>
            <person name="Glass J.I."/>
            <person name="Rusch D."/>
            <person name="Podicherti R."/>
            <person name="Tsui H.-C.T."/>
            <person name="Winkler M.E."/>
        </authorList>
    </citation>
    <scope>NUCLEOTIDE SEQUENCE</scope>
</reference>
<dbReference type="Gene3D" id="1.20.1510.10">
    <property type="entry name" value="Cation efflux protein transmembrane domain"/>
    <property type="match status" value="1"/>
</dbReference>
<evidence type="ECO:0000256" key="6">
    <source>
        <dbReference type="SAM" id="Phobius"/>
    </source>
</evidence>
<dbReference type="GO" id="GO:0006882">
    <property type="term" value="P:intracellular zinc ion homeostasis"/>
    <property type="evidence" value="ECO:0007669"/>
    <property type="project" value="TreeGrafter"/>
</dbReference>
<feature type="transmembrane region" description="Helical" evidence="6">
    <location>
        <begin position="12"/>
        <end position="31"/>
    </location>
</feature>
<protein>
    <recommendedName>
        <fullName evidence="7">Cation efflux protein transmembrane domain-containing protein</fullName>
    </recommendedName>
</protein>
<dbReference type="GO" id="GO:0006829">
    <property type="term" value="P:zinc ion transport"/>
    <property type="evidence" value="ECO:0007669"/>
    <property type="project" value="InterPro"/>
</dbReference>
<dbReference type="GO" id="GO:0005783">
    <property type="term" value="C:endoplasmic reticulum"/>
    <property type="evidence" value="ECO:0007669"/>
    <property type="project" value="TreeGrafter"/>
</dbReference>
<proteinExistence type="predicted"/>
<dbReference type="Pfam" id="PF01545">
    <property type="entry name" value="Cation_efflux"/>
    <property type="match status" value="1"/>
</dbReference>
<dbReference type="SUPFAM" id="SSF161111">
    <property type="entry name" value="Cation efflux protein transmembrane domain-like"/>
    <property type="match status" value="1"/>
</dbReference>
<keyword evidence="5 6" id="KW-0472">Membrane</keyword>
<feature type="transmembrane region" description="Helical" evidence="6">
    <location>
        <begin position="113"/>
        <end position="137"/>
    </location>
</feature>